<proteinExistence type="predicted"/>
<reference evidence="1 2" key="1">
    <citation type="submission" date="2017-04" db="EMBL/GenBank/DDBJ databases">
        <title>Genome Sequence of the Model Brown-Rot Fungus Postia placenta SB12.</title>
        <authorList>
            <consortium name="DOE Joint Genome Institute"/>
            <person name="Gaskell J."/>
            <person name="Kersten P."/>
            <person name="Larrondo L.F."/>
            <person name="Canessa P."/>
            <person name="Martinez D."/>
            <person name="Hibbett D."/>
            <person name="Schmoll M."/>
            <person name="Kubicek C.P."/>
            <person name="Martinez A.T."/>
            <person name="Yadav J."/>
            <person name="Master E."/>
            <person name="Magnuson J.K."/>
            <person name="James T."/>
            <person name="Yaver D."/>
            <person name="Berka R."/>
            <person name="Labutti K."/>
            <person name="Lipzen A."/>
            <person name="Aerts A."/>
            <person name="Barry K."/>
            <person name="Henrissat B."/>
            <person name="Blanchette R."/>
            <person name="Grigoriev I."/>
            <person name="Cullen D."/>
        </authorList>
    </citation>
    <scope>NUCLEOTIDE SEQUENCE [LARGE SCALE GENOMIC DNA]</scope>
    <source>
        <strain evidence="1 2">MAD-698-R-SB12</strain>
    </source>
</reference>
<dbReference type="OrthoDB" id="2757939at2759"/>
<dbReference type="EMBL" id="KZ110595">
    <property type="protein sequence ID" value="OSX63391.1"/>
    <property type="molecule type" value="Genomic_DNA"/>
</dbReference>
<dbReference type="RefSeq" id="XP_024340185.1">
    <property type="nucleotide sequence ID" value="XM_024485039.1"/>
</dbReference>
<evidence type="ECO:0000313" key="2">
    <source>
        <dbReference type="Proteomes" id="UP000194127"/>
    </source>
</evidence>
<accession>A0A1X6N419</accession>
<name>A0A1X6N419_9APHY</name>
<gene>
    <name evidence="1" type="ORF">POSPLADRAFT_1139475</name>
</gene>
<protein>
    <submittedName>
        <fullName evidence="1">Uncharacterized protein</fullName>
    </submittedName>
</protein>
<sequence length="213" mass="23964">MSAPAAPYIPEPGHIAAIHSSVLAPFVVLFDMDKPGSQASEDSSLGDLGTGLKFRPCIVMSAAPGEEVTICIMTTWGGASLAQLPDVYQHFSIVVNQGADDYAGIVVNTTPTWQVKGGRTQYLIPIAYAPCWALHRQWMKEKVPYVATPEQMDRVDWFRYHLLRIWMDCRDSEPGFVAEEQRKWLVCSSHKRYHANHSDTKRIERRNMKSNAE</sequence>
<organism evidence="1 2">
    <name type="scientific">Postia placenta MAD-698-R-SB12</name>
    <dbReference type="NCBI Taxonomy" id="670580"/>
    <lineage>
        <taxon>Eukaryota</taxon>
        <taxon>Fungi</taxon>
        <taxon>Dikarya</taxon>
        <taxon>Basidiomycota</taxon>
        <taxon>Agaricomycotina</taxon>
        <taxon>Agaricomycetes</taxon>
        <taxon>Polyporales</taxon>
        <taxon>Adustoporiaceae</taxon>
        <taxon>Rhodonia</taxon>
    </lineage>
</organism>
<dbReference type="GeneID" id="36329988"/>
<dbReference type="Proteomes" id="UP000194127">
    <property type="component" value="Unassembled WGS sequence"/>
</dbReference>
<evidence type="ECO:0000313" key="1">
    <source>
        <dbReference type="EMBL" id="OSX63391.1"/>
    </source>
</evidence>
<dbReference type="AlphaFoldDB" id="A0A1X6N419"/>
<keyword evidence="2" id="KW-1185">Reference proteome</keyword>